<keyword evidence="3" id="KW-0808">Transferase</keyword>
<dbReference type="NCBIfam" id="TIGR03570">
    <property type="entry name" value="NeuD_NnaD"/>
    <property type="match status" value="1"/>
</dbReference>
<organism evidence="3 4">
    <name type="scientific">Clostridium tarantellae</name>
    <dbReference type="NCBI Taxonomy" id="39493"/>
    <lineage>
        <taxon>Bacteria</taxon>
        <taxon>Bacillati</taxon>
        <taxon>Bacillota</taxon>
        <taxon>Clostridia</taxon>
        <taxon>Eubacteriales</taxon>
        <taxon>Clostridiaceae</taxon>
        <taxon>Clostridium</taxon>
    </lineage>
</organism>
<dbReference type="Pfam" id="PF17836">
    <property type="entry name" value="PglD_N"/>
    <property type="match status" value="1"/>
</dbReference>
<name>A0A6I1MMZ7_9CLOT</name>
<feature type="active site" description="Proton acceptor" evidence="1">
    <location>
        <position position="150"/>
    </location>
</feature>
<dbReference type="InterPro" id="IPR011004">
    <property type="entry name" value="Trimer_LpxA-like_sf"/>
</dbReference>
<evidence type="ECO:0000313" key="3">
    <source>
        <dbReference type="EMBL" id="MPQ42291.1"/>
    </source>
</evidence>
<feature type="site" description="Increases basicity of active site His" evidence="1">
    <location>
        <position position="151"/>
    </location>
</feature>
<dbReference type="GO" id="GO:0016740">
    <property type="term" value="F:transferase activity"/>
    <property type="evidence" value="ECO:0007669"/>
    <property type="project" value="UniProtKB-KW"/>
</dbReference>
<protein>
    <submittedName>
        <fullName evidence="3">Transferase</fullName>
    </submittedName>
</protein>
<evidence type="ECO:0000256" key="1">
    <source>
        <dbReference type="PIRSR" id="PIRSR620019-1"/>
    </source>
</evidence>
<sequence>MKDILIIGAGGVGSEVALLINQINEISKGYKLKGFIDDNEELWGQRINGIEVLGGLSFLEKLYEQIQDNMNTSFENLHIIIAISNYKVKKLIVEKLERKFPFVTLIHPQVYVDKSIIIGEGTIIYPGVIMTTNISIGNHVIISPKCGIGHDSIIKDYTSLLWNVNVSGKDIIEEGVLMGTGSSVIQEKAIGEGAVIGAGAIVIRDVPKYTTSVGVPAQVVG</sequence>
<dbReference type="InterPro" id="IPR041561">
    <property type="entry name" value="PglD_N"/>
</dbReference>
<dbReference type="SUPFAM" id="SSF51161">
    <property type="entry name" value="Trimeric LpxA-like enzymes"/>
    <property type="match status" value="1"/>
</dbReference>
<dbReference type="Gene3D" id="2.160.10.10">
    <property type="entry name" value="Hexapeptide repeat proteins"/>
    <property type="match status" value="1"/>
</dbReference>
<feature type="domain" description="PglD N-terminal" evidence="2">
    <location>
        <begin position="3"/>
        <end position="96"/>
    </location>
</feature>
<keyword evidence="4" id="KW-1185">Reference proteome</keyword>
<dbReference type="PANTHER" id="PTHR43300:SF7">
    <property type="entry name" value="UDP-N-ACETYLBACILLOSAMINE N-ACETYLTRANSFERASE"/>
    <property type="match status" value="1"/>
</dbReference>
<accession>A0A6I1MMZ7</accession>
<gene>
    <name evidence="3" type="ORF">GBZ86_00735</name>
</gene>
<dbReference type="RefSeq" id="WP_152886790.1">
    <property type="nucleotide sequence ID" value="NZ_WHJC01000003.1"/>
</dbReference>
<dbReference type="CDD" id="cd03360">
    <property type="entry name" value="LbH_AT_putative"/>
    <property type="match status" value="1"/>
</dbReference>
<comment type="caution">
    <text evidence="3">The sequence shown here is derived from an EMBL/GenBank/DDBJ whole genome shotgun (WGS) entry which is preliminary data.</text>
</comment>
<dbReference type="InterPro" id="IPR020019">
    <property type="entry name" value="AcTrfase_PglD-like"/>
</dbReference>
<reference evidence="3 4" key="1">
    <citation type="submission" date="2019-10" db="EMBL/GenBank/DDBJ databases">
        <title>The Genome Sequence of Clostridium tarantellae Isolated from Fish Brain.</title>
        <authorList>
            <person name="Bano L."/>
            <person name="Kiel M."/>
            <person name="Sales G."/>
            <person name="Doxey A.C."/>
            <person name="Mansfield M.J."/>
            <person name="Schiavone M."/>
            <person name="Rossetto O."/>
            <person name="Pirazzini M."/>
            <person name="Dobrindt U."/>
            <person name="Montecucco C."/>
        </authorList>
    </citation>
    <scope>NUCLEOTIDE SEQUENCE [LARGE SCALE GENOMIC DNA]</scope>
    <source>
        <strain evidence="3 4">DSM 3997</strain>
    </source>
</reference>
<evidence type="ECO:0000313" key="4">
    <source>
        <dbReference type="Proteomes" id="UP000430345"/>
    </source>
</evidence>
<dbReference type="OrthoDB" id="9801456at2"/>
<dbReference type="InterPro" id="IPR050179">
    <property type="entry name" value="Trans_hexapeptide_repeat"/>
</dbReference>
<dbReference type="PANTHER" id="PTHR43300">
    <property type="entry name" value="ACETYLTRANSFERASE"/>
    <property type="match status" value="1"/>
</dbReference>
<evidence type="ECO:0000259" key="2">
    <source>
        <dbReference type="Pfam" id="PF17836"/>
    </source>
</evidence>
<proteinExistence type="predicted"/>
<dbReference type="AlphaFoldDB" id="A0A6I1MMZ7"/>
<dbReference type="EMBL" id="WHJC01000003">
    <property type="protein sequence ID" value="MPQ42291.1"/>
    <property type="molecule type" value="Genomic_DNA"/>
</dbReference>
<dbReference type="Proteomes" id="UP000430345">
    <property type="component" value="Unassembled WGS sequence"/>
</dbReference>
<dbReference type="Gene3D" id="3.40.50.20">
    <property type="match status" value="1"/>
</dbReference>